<evidence type="ECO:0000259" key="7">
    <source>
        <dbReference type="Pfam" id="PF05592"/>
    </source>
</evidence>
<dbReference type="InterPro" id="IPR008928">
    <property type="entry name" value="6-hairpin_glycosidase_sf"/>
</dbReference>
<comment type="caution">
    <text evidence="11">The sequence shown here is derived from an EMBL/GenBank/DDBJ whole genome shotgun (WGS) entry which is preliminary data.</text>
</comment>
<dbReference type="Gene3D" id="2.60.120.260">
    <property type="entry name" value="Galactose-binding domain-like"/>
    <property type="match status" value="2"/>
</dbReference>
<dbReference type="InterPro" id="IPR012341">
    <property type="entry name" value="6hp_glycosidase-like_sf"/>
</dbReference>
<keyword evidence="4" id="KW-0645">Protease</keyword>
<evidence type="ECO:0000259" key="8">
    <source>
        <dbReference type="Pfam" id="PF08531"/>
    </source>
</evidence>
<evidence type="ECO:0000313" key="12">
    <source>
        <dbReference type="Proteomes" id="UP000544222"/>
    </source>
</evidence>
<feature type="domain" description="Bacterial alpha-L-rhamnosidase N-terminal" evidence="8">
    <location>
        <begin position="175"/>
        <end position="342"/>
    </location>
</feature>
<dbReference type="GO" id="GO:0005975">
    <property type="term" value="P:carbohydrate metabolic process"/>
    <property type="evidence" value="ECO:0007669"/>
    <property type="project" value="InterPro"/>
</dbReference>
<dbReference type="GO" id="GO:0006508">
    <property type="term" value="P:proteolysis"/>
    <property type="evidence" value="ECO:0007669"/>
    <property type="project" value="UniProtKB-KW"/>
</dbReference>
<evidence type="ECO:0000256" key="6">
    <source>
        <dbReference type="ARBA" id="ARBA00022807"/>
    </source>
</evidence>
<dbReference type="InterPro" id="IPR013737">
    <property type="entry name" value="Bac_rhamnosid_N"/>
</dbReference>
<keyword evidence="6" id="KW-0788">Thiol protease</keyword>
<dbReference type="Gene3D" id="1.50.10.10">
    <property type="match status" value="1"/>
</dbReference>
<name>A0A7W5H3S0_9PORP</name>
<dbReference type="EC" id="3.2.1.40" evidence="3"/>
<dbReference type="GO" id="GO:0008234">
    <property type="term" value="F:cysteine-type peptidase activity"/>
    <property type="evidence" value="ECO:0007669"/>
    <property type="project" value="UniProtKB-KW"/>
</dbReference>
<dbReference type="PANTHER" id="PTHR33307:SF6">
    <property type="entry name" value="ALPHA-RHAMNOSIDASE (EUROFUNG)-RELATED"/>
    <property type="match status" value="1"/>
</dbReference>
<gene>
    <name evidence="11" type="ORF">FHX64_002840</name>
</gene>
<dbReference type="Proteomes" id="UP000544222">
    <property type="component" value="Unassembled WGS sequence"/>
</dbReference>
<dbReference type="InterPro" id="IPR013783">
    <property type="entry name" value="Ig-like_fold"/>
</dbReference>
<feature type="domain" description="Alpha-L-rhamnosidase concanavalin-like" evidence="7">
    <location>
        <begin position="354"/>
        <end position="453"/>
    </location>
</feature>
<dbReference type="Pfam" id="PF25788">
    <property type="entry name" value="Ig_Rha78A_N"/>
    <property type="match status" value="1"/>
</dbReference>
<comment type="similarity">
    <text evidence="2">Belongs to the peptidase C25 family.</text>
</comment>
<keyword evidence="11" id="KW-0326">Glycosidase</keyword>
<accession>A0A7W5H3S0</accession>
<feature type="domain" description="Alpha-L-rhamnosidase C-terminal" evidence="10">
    <location>
        <begin position="806"/>
        <end position="875"/>
    </location>
</feature>
<dbReference type="Pfam" id="PF17390">
    <property type="entry name" value="Bac_rhamnosid_C"/>
    <property type="match status" value="1"/>
</dbReference>
<keyword evidence="5 11" id="KW-0378">Hydrolase</keyword>
<proteinExistence type="inferred from homology"/>
<reference evidence="11 12" key="1">
    <citation type="submission" date="2020-08" db="EMBL/GenBank/DDBJ databases">
        <title>Genomic Encyclopedia of Type Strains, Phase IV (KMG-IV): sequencing the most valuable type-strain genomes for metagenomic binning, comparative biology and taxonomic classification.</title>
        <authorList>
            <person name="Goeker M."/>
        </authorList>
    </citation>
    <scope>NUCLEOTIDE SEQUENCE [LARGE SCALE GENOMIC DNA]</scope>
    <source>
        <strain evidence="11 12">DSM 27471</strain>
    </source>
</reference>
<dbReference type="InterPro" id="IPR008902">
    <property type="entry name" value="Rhamnosid_concanavalin"/>
</dbReference>
<dbReference type="Pfam" id="PF08531">
    <property type="entry name" value="Bac_rhamnosid_N"/>
    <property type="match status" value="1"/>
</dbReference>
<dbReference type="Pfam" id="PF05592">
    <property type="entry name" value="Bac_rhamnosid"/>
    <property type="match status" value="1"/>
</dbReference>
<comment type="catalytic activity">
    <reaction evidence="1">
        <text>Hydrolysis of terminal non-reducing alpha-L-rhamnose residues in alpha-L-rhamnosides.</text>
        <dbReference type="EC" id="3.2.1.40"/>
    </reaction>
</comment>
<protein>
    <recommendedName>
        <fullName evidence="3">alpha-L-rhamnosidase</fullName>
        <ecNumber evidence="3">3.2.1.40</ecNumber>
    </recommendedName>
</protein>
<dbReference type="Gene3D" id="2.60.40.10">
    <property type="entry name" value="Immunoglobulins"/>
    <property type="match status" value="1"/>
</dbReference>
<evidence type="ECO:0000256" key="4">
    <source>
        <dbReference type="ARBA" id="ARBA00022670"/>
    </source>
</evidence>
<dbReference type="SUPFAM" id="SSF48208">
    <property type="entry name" value="Six-hairpin glycosidases"/>
    <property type="match status" value="1"/>
</dbReference>
<dbReference type="InterPro" id="IPR035396">
    <property type="entry name" value="Bac_rhamnosid6H"/>
</dbReference>
<evidence type="ECO:0000259" key="10">
    <source>
        <dbReference type="Pfam" id="PF17390"/>
    </source>
</evidence>
<sequence>MCRSHVFSFRLLWAGVLFFSMAGTSWSKVEVSHLTCEYRNNPIGIDALQPRLSWQITSDETNVVQTAYQLRFFTKNSDLAHQHKLLWDSGKVISDHSILVAYHGPALNSGERVYWQVRVWDNHHHVSSWSVPSFWEIGLLHPSDWVAKWISAPWKIDSLHAQPCPYFRKEFPASKKVVSARICITSLGLYDLFLNGAKVGDQLFTPGWTSYNKRLQYQVYDVTPLIKDHNAIGVILDDGWYRGGLTWDQRRNVYGNELGLLCQLQIKYADGTTQTVISDGSWKVSTGPIISSEIYNGETYDARLEMPGWAQPNFVDHGWQDVKLLHHTYADLVASDGVPVQAIQTIIPKRIIITPKGETVFDMGQNMTGWVKLRVKGDAGDTIQLKFAEVLDKAGNFYTANLRSAKATDCFILKNGQEETFEPHFTYHGFRYVKVTGLKSSPNLNQITGIVIHSAIQPTGTFSCSDSLVNQLQHNIQWSQVDNFLDVPTDCPQRDERLGWTGDAEVFSPTATFNFDVAPFYTKWLKDVAADQLKNGLVPDVIPDVLNGQGGTAGWADVSVVIPWNVYLAYGDKRILKAQYNSMKAWVDYINRRAGSKHLWEGDWQYGDWLAFATNQSDYPGATTDKNLIATAYFAHSSFLVSQVASILGKETDALKYQQLFDSIKEAFNREYVTPNGRLMSNTQTAYVLALAFDLLPNAAKKQAANYLAEDVRSFGHITTGFLGTPRICEVLTQTGHPDLAYRLLMRKEYPSWLYPVTRGATTIWERWDGIKPDGTFQDVGMNSFNHYAYGAVGEWLYRYVAGLNLDPSEPGYHHILFHPFPGGALAYATARLNTMYGEALSEWKIKNDTMVYHIIIPANTTGRVWLPEALTDQVKVSVINNLHKNQTVSPTCKFVQQNKCVTVDLGSGDYVFTYPFPRK</sequence>
<evidence type="ECO:0000259" key="9">
    <source>
        <dbReference type="Pfam" id="PF17389"/>
    </source>
</evidence>
<dbReference type="PIRSF" id="PIRSF010631">
    <property type="entry name" value="A-rhamnsds"/>
    <property type="match status" value="1"/>
</dbReference>
<dbReference type="Gene3D" id="2.60.420.10">
    <property type="entry name" value="Maltose phosphorylase, domain 3"/>
    <property type="match status" value="1"/>
</dbReference>
<dbReference type="InterPro" id="IPR035398">
    <property type="entry name" value="Bac_rhamnosid_C"/>
</dbReference>
<evidence type="ECO:0000256" key="3">
    <source>
        <dbReference type="ARBA" id="ARBA00012652"/>
    </source>
</evidence>
<dbReference type="PANTHER" id="PTHR33307">
    <property type="entry name" value="ALPHA-RHAMNOSIDASE (EUROFUNG)"/>
    <property type="match status" value="1"/>
</dbReference>
<keyword evidence="12" id="KW-1185">Reference proteome</keyword>
<evidence type="ECO:0000256" key="2">
    <source>
        <dbReference type="ARBA" id="ARBA00006067"/>
    </source>
</evidence>
<evidence type="ECO:0000256" key="5">
    <source>
        <dbReference type="ARBA" id="ARBA00022801"/>
    </source>
</evidence>
<evidence type="ECO:0000256" key="1">
    <source>
        <dbReference type="ARBA" id="ARBA00001445"/>
    </source>
</evidence>
<evidence type="ECO:0000313" key="11">
    <source>
        <dbReference type="EMBL" id="MBB3188642.1"/>
    </source>
</evidence>
<dbReference type="Pfam" id="PF17389">
    <property type="entry name" value="Bac_rhamnosid6H"/>
    <property type="match status" value="1"/>
</dbReference>
<dbReference type="GO" id="GO:0030596">
    <property type="term" value="F:alpha-L-rhamnosidase activity"/>
    <property type="evidence" value="ECO:0007669"/>
    <property type="project" value="UniProtKB-EC"/>
</dbReference>
<dbReference type="RefSeq" id="WP_221202217.1">
    <property type="nucleotide sequence ID" value="NZ_JACHYB010000002.1"/>
</dbReference>
<feature type="domain" description="Alpha-L-rhamnosidase six-hairpin glycosidase" evidence="9">
    <location>
        <begin position="459"/>
        <end position="801"/>
    </location>
</feature>
<organism evidence="11 12">
    <name type="scientific">Microbacter margulisiae</name>
    <dbReference type="NCBI Taxonomy" id="1350067"/>
    <lineage>
        <taxon>Bacteria</taxon>
        <taxon>Pseudomonadati</taxon>
        <taxon>Bacteroidota</taxon>
        <taxon>Bacteroidia</taxon>
        <taxon>Bacteroidales</taxon>
        <taxon>Porphyromonadaceae</taxon>
        <taxon>Microbacter</taxon>
    </lineage>
</organism>
<dbReference type="EMBL" id="JACHYB010000002">
    <property type="protein sequence ID" value="MBB3188642.1"/>
    <property type="molecule type" value="Genomic_DNA"/>
</dbReference>
<dbReference type="AlphaFoldDB" id="A0A7W5H3S0"/>
<dbReference type="InterPro" id="IPR016007">
    <property type="entry name" value="Alpha_rhamnosid"/>
</dbReference>